<evidence type="ECO:0000256" key="3">
    <source>
        <dbReference type="SAM" id="SignalP"/>
    </source>
</evidence>
<gene>
    <name evidence="4" type="ORF">B0A54_03613</name>
</gene>
<feature type="compositionally biased region" description="Pro residues" evidence="2">
    <location>
        <begin position="496"/>
        <end position="507"/>
    </location>
</feature>
<comment type="caution">
    <text evidence="4">The sequence shown here is derived from an EMBL/GenBank/DDBJ whole genome shotgun (WGS) entry which is preliminary data.</text>
</comment>
<feature type="chain" id="PRO_5020314902" evidence="3">
    <location>
        <begin position="19"/>
        <end position="607"/>
    </location>
</feature>
<protein>
    <submittedName>
        <fullName evidence="4">Uncharacterized protein</fullName>
    </submittedName>
</protein>
<feature type="signal peptide" evidence="3">
    <location>
        <begin position="1"/>
        <end position="18"/>
    </location>
</feature>
<accession>A0A4U0VAH2</accession>
<feature type="compositionally biased region" description="Basic and acidic residues" evidence="2">
    <location>
        <begin position="596"/>
        <end position="607"/>
    </location>
</feature>
<feature type="region of interest" description="Disordered" evidence="2">
    <location>
        <begin position="496"/>
        <end position="607"/>
    </location>
</feature>
<feature type="compositionally biased region" description="Polar residues" evidence="2">
    <location>
        <begin position="510"/>
        <end position="527"/>
    </location>
</feature>
<reference evidence="4 5" key="1">
    <citation type="submission" date="2017-03" db="EMBL/GenBank/DDBJ databases">
        <title>Genomes of endolithic fungi from Antarctica.</title>
        <authorList>
            <person name="Coleine C."/>
            <person name="Masonjones S."/>
            <person name="Stajich J.E."/>
        </authorList>
    </citation>
    <scope>NUCLEOTIDE SEQUENCE [LARGE SCALE GENOMIC DNA]</scope>
    <source>
        <strain evidence="4 5">CCFEE 5311</strain>
    </source>
</reference>
<name>A0A4U0VAH2_9PEZI</name>
<feature type="compositionally biased region" description="Low complexity" evidence="2">
    <location>
        <begin position="538"/>
        <end position="550"/>
    </location>
</feature>
<dbReference type="OrthoDB" id="4225201at2759"/>
<keyword evidence="3" id="KW-0732">Signal</keyword>
<keyword evidence="1" id="KW-0175">Coiled coil</keyword>
<sequence>MRSFVVTGLVLFAATSLASVSVESTPQVPRVLEYDIDTAYTKFTVPCPLETACTDKSLVFELQLSSFDELGTYVTFTLNDGRFQLEDSDLHRHASTTGLLSAYDTHGSSAPAHRLEYSIEVNYTLPGQPRGSSPRGFTFEAVSLDDVILSPTLRFYAALQLSESPRLAWLSIDANARHSGLTHNFTAADQSTVVEEPTTEITVEAMVSLDDASSFDLDDHVESLHLLEAEAEKLKEQILLRKQAIAQHLRAHRDHVSIGQLLEECDGLVCAARALAQRLCDKISVLTEPSPDYARPRYSRIQNAVALSDEKSRPQQASRNCTKSTAQGLNMPLIVTKNGSTTDSNMIDLANPPDPLVRALALIATVLGLAALCKYIRQRCMSMRTRVERAADREERRNARAYRKAARRAAMRRRWDHFMSAVSCFRSASEPRMEDYEEKRALILQDAFLEQMNDLDQAEKGEIMEAEIRELRHAHEIVASLVRVNEQRYDLVIPVNDPPPPLVPLPFTPASRSRASTGTLPSYTSESLPDYSSRPETLVDSSGSDSLVDGFAGYTPASTDSQGRYTPPSTSSSAGRRYTPTSSVLDMSTRPSGETMRTRESKEIHEV</sequence>
<evidence type="ECO:0000313" key="4">
    <source>
        <dbReference type="EMBL" id="TKA45928.1"/>
    </source>
</evidence>
<dbReference type="Proteomes" id="UP000310066">
    <property type="component" value="Unassembled WGS sequence"/>
</dbReference>
<dbReference type="EMBL" id="NAJP01000010">
    <property type="protein sequence ID" value="TKA45928.1"/>
    <property type="molecule type" value="Genomic_DNA"/>
</dbReference>
<organism evidence="4 5">
    <name type="scientific">Friedmanniomyces endolithicus</name>
    <dbReference type="NCBI Taxonomy" id="329885"/>
    <lineage>
        <taxon>Eukaryota</taxon>
        <taxon>Fungi</taxon>
        <taxon>Dikarya</taxon>
        <taxon>Ascomycota</taxon>
        <taxon>Pezizomycotina</taxon>
        <taxon>Dothideomycetes</taxon>
        <taxon>Dothideomycetidae</taxon>
        <taxon>Mycosphaerellales</taxon>
        <taxon>Teratosphaeriaceae</taxon>
        <taxon>Friedmanniomyces</taxon>
    </lineage>
</organism>
<proteinExistence type="predicted"/>
<evidence type="ECO:0000256" key="1">
    <source>
        <dbReference type="SAM" id="Coils"/>
    </source>
</evidence>
<dbReference type="AlphaFoldDB" id="A0A4U0VAH2"/>
<dbReference type="STRING" id="329885.A0A4U0VAH2"/>
<feature type="coiled-coil region" evidence="1">
    <location>
        <begin position="217"/>
        <end position="244"/>
    </location>
</feature>
<feature type="compositionally biased region" description="Polar residues" evidence="2">
    <location>
        <begin position="556"/>
        <end position="592"/>
    </location>
</feature>
<evidence type="ECO:0000256" key="2">
    <source>
        <dbReference type="SAM" id="MobiDB-lite"/>
    </source>
</evidence>
<evidence type="ECO:0000313" key="5">
    <source>
        <dbReference type="Proteomes" id="UP000310066"/>
    </source>
</evidence>